<protein>
    <submittedName>
        <fullName evidence="1">Uncharacterized protein</fullName>
    </submittedName>
</protein>
<accession>A0ACD5TVN1</accession>
<proteinExistence type="predicted"/>
<name>A0ACD5TVN1_AVESA</name>
<reference evidence="1" key="1">
    <citation type="submission" date="2021-05" db="EMBL/GenBank/DDBJ databases">
        <authorList>
            <person name="Scholz U."/>
            <person name="Mascher M."/>
            <person name="Fiebig A."/>
        </authorList>
    </citation>
    <scope>NUCLEOTIDE SEQUENCE [LARGE SCALE GENOMIC DNA]</scope>
</reference>
<dbReference type="EnsemblPlants" id="AVESA.00010b.r2.1DG0133870.1">
    <property type="protein sequence ID" value="AVESA.00010b.r2.1DG0133870.1.CDS"/>
    <property type="gene ID" value="AVESA.00010b.r2.1DG0133870"/>
</dbReference>
<organism evidence="1 2">
    <name type="scientific">Avena sativa</name>
    <name type="common">Oat</name>
    <dbReference type="NCBI Taxonomy" id="4498"/>
    <lineage>
        <taxon>Eukaryota</taxon>
        <taxon>Viridiplantae</taxon>
        <taxon>Streptophyta</taxon>
        <taxon>Embryophyta</taxon>
        <taxon>Tracheophyta</taxon>
        <taxon>Spermatophyta</taxon>
        <taxon>Magnoliopsida</taxon>
        <taxon>Liliopsida</taxon>
        <taxon>Poales</taxon>
        <taxon>Poaceae</taxon>
        <taxon>BOP clade</taxon>
        <taxon>Pooideae</taxon>
        <taxon>Poodae</taxon>
        <taxon>Poeae</taxon>
        <taxon>Poeae Chloroplast Group 1 (Aveneae type)</taxon>
        <taxon>Aveninae</taxon>
        <taxon>Avena</taxon>
    </lineage>
</organism>
<dbReference type="Proteomes" id="UP001732700">
    <property type="component" value="Chromosome 1D"/>
</dbReference>
<reference evidence="1" key="2">
    <citation type="submission" date="2025-09" db="UniProtKB">
        <authorList>
            <consortium name="EnsemblPlants"/>
        </authorList>
    </citation>
    <scope>IDENTIFICATION</scope>
</reference>
<evidence type="ECO:0000313" key="2">
    <source>
        <dbReference type="Proteomes" id="UP001732700"/>
    </source>
</evidence>
<sequence>MLLYEAPTGLAVFSFDGDCLNDPVESLEYFLRYDKVSTPIDLANEAIDDHLTKKLTRLCGSDKKLVVGNAGYKRMIQVKLGITCLYVDVPDWEVIKCSLENPRGPSLPQVKSETSKLLLREELITFLRQHDFDVKPEMVDKSVVEAAQRVHRIELRQKEHLKFLRILLKDFMVISGVDTTDWTLMLFATALKFICHPKASYQICWPKKIYSDDEYLKIKTNAPLYKRSFSKIGALALYEDVFSIRREMSVTLSRLDALDEIAKCLQEKAEVTRLCEDHFPGEPNRTDLPTTDSYHLEAPPNSVEPKQQVIPNQNCIAEGHHCLVPGQVQKKLTGSVEEIKKAGDSGVQSMDDDGKELTASTFPPALSRQAPEPTIAEGPCWACASHSSEHCHADMS</sequence>
<evidence type="ECO:0000313" key="1">
    <source>
        <dbReference type="EnsemblPlants" id="AVESA.00010b.r2.1DG0133870.1.CDS"/>
    </source>
</evidence>
<keyword evidence="2" id="KW-1185">Reference proteome</keyword>